<sequence>MFEALPPPRDSGWEFDDLDRSGLSEHVELIAGTLGRVKRPQSAGHSQTVHRLRIALEAARGSDWFVAQDMTIRVDDQNGPEPDLLLVAPELDYGPNTKWFRPEDVSLVVEVESEETRAFDRELKPIVYAQAGIPHYLRVEECDGFTPMLLHYRLDNGEYELASEYRGRLVLDEPVRIDEEIRTDRRR</sequence>
<evidence type="ECO:0000259" key="1">
    <source>
        <dbReference type="Pfam" id="PF05685"/>
    </source>
</evidence>
<evidence type="ECO:0000313" key="2">
    <source>
        <dbReference type="EMBL" id="PRY59195.1"/>
    </source>
</evidence>
<protein>
    <submittedName>
        <fullName evidence="2">Uma2 family endonuclease</fullName>
    </submittedName>
</protein>
<evidence type="ECO:0000313" key="3">
    <source>
        <dbReference type="Proteomes" id="UP000238176"/>
    </source>
</evidence>
<dbReference type="InterPro" id="IPR011335">
    <property type="entry name" value="Restrct_endonuc-II-like"/>
</dbReference>
<dbReference type="SUPFAM" id="SSF52980">
    <property type="entry name" value="Restriction endonuclease-like"/>
    <property type="match status" value="1"/>
</dbReference>
<dbReference type="InterPro" id="IPR008538">
    <property type="entry name" value="Uma2"/>
</dbReference>
<comment type="caution">
    <text evidence="2">The sequence shown here is derived from an EMBL/GenBank/DDBJ whole genome shotgun (WGS) entry which is preliminary data.</text>
</comment>
<dbReference type="OrthoDB" id="5524117at2"/>
<dbReference type="Gene3D" id="3.90.1570.10">
    <property type="entry name" value="tt1808, chain A"/>
    <property type="match status" value="1"/>
</dbReference>
<dbReference type="RefSeq" id="WP_106364284.1">
    <property type="nucleotide sequence ID" value="NZ_PVTJ01000004.1"/>
</dbReference>
<dbReference type="Pfam" id="PF05685">
    <property type="entry name" value="Uma2"/>
    <property type="match status" value="1"/>
</dbReference>
<keyword evidence="3" id="KW-1185">Reference proteome</keyword>
<dbReference type="GO" id="GO:0004519">
    <property type="term" value="F:endonuclease activity"/>
    <property type="evidence" value="ECO:0007669"/>
    <property type="project" value="UniProtKB-KW"/>
</dbReference>
<accession>A0A2T0UMP0</accession>
<dbReference type="PANTHER" id="PTHR35400:SF3">
    <property type="entry name" value="SLL1072 PROTEIN"/>
    <property type="match status" value="1"/>
</dbReference>
<name>A0A2T0UMP0_9ACTN</name>
<dbReference type="EMBL" id="PVTJ01000004">
    <property type="protein sequence ID" value="PRY59195.1"/>
    <property type="molecule type" value="Genomic_DNA"/>
</dbReference>
<dbReference type="AlphaFoldDB" id="A0A2T0UMP0"/>
<dbReference type="InterPro" id="IPR012296">
    <property type="entry name" value="Nuclease_put_TT1808"/>
</dbReference>
<reference evidence="2 3" key="1">
    <citation type="submission" date="2018-03" db="EMBL/GenBank/DDBJ databases">
        <title>Genomic Encyclopedia of Type Strains, Phase III (KMG-III): the genomes of soil and plant-associated and newly described type strains.</title>
        <authorList>
            <person name="Whitman W."/>
        </authorList>
    </citation>
    <scope>NUCLEOTIDE SEQUENCE [LARGE SCALE GENOMIC DNA]</scope>
    <source>
        <strain evidence="2 3">CGMCC 4.7067</strain>
    </source>
</reference>
<gene>
    <name evidence="2" type="ORF">B0I28_104355</name>
</gene>
<keyword evidence="2" id="KW-0378">Hydrolase</keyword>
<keyword evidence="2" id="KW-0540">Nuclease</keyword>
<feature type="domain" description="Putative restriction endonuclease" evidence="1">
    <location>
        <begin position="14"/>
        <end position="164"/>
    </location>
</feature>
<keyword evidence="2" id="KW-0255">Endonuclease</keyword>
<dbReference type="CDD" id="cd06260">
    <property type="entry name" value="DUF820-like"/>
    <property type="match status" value="1"/>
</dbReference>
<dbReference type="PANTHER" id="PTHR35400">
    <property type="entry name" value="SLR1083 PROTEIN"/>
    <property type="match status" value="1"/>
</dbReference>
<proteinExistence type="predicted"/>
<organism evidence="2 3">
    <name type="scientific">Glycomyces artemisiae</name>
    <dbReference type="NCBI Taxonomy" id="1076443"/>
    <lineage>
        <taxon>Bacteria</taxon>
        <taxon>Bacillati</taxon>
        <taxon>Actinomycetota</taxon>
        <taxon>Actinomycetes</taxon>
        <taxon>Glycomycetales</taxon>
        <taxon>Glycomycetaceae</taxon>
        <taxon>Glycomyces</taxon>
    </lineage>
</organism>
<dbReference type="Proteomes" id="UP000238176">
    <property type="component" value="Unassembled WGS sequence"/>
</dbReference>